<comment type="caution">
    <text evidence="5">The sequence shown here is derived from an EMBL/GenBank/DDBJ whole genome shotgun (WGS) entry which is preliminary data.</text>
</comment>
<dbReference type="InterPro" id="IPR018060">
    <property type="entry name" value="HTH_AraC"/>
</dbReference>
<dbReference type="InterPro" id="IPR032687">
    <property type="entry name" value="AraC-type_N"/>
</dbReference>
<dbReference type="PRINTS" id="PR00032">
    <property type="entry name" value="HTHARAC"/>
</dbReference>
<dbReference type="InterPro" id="IPR020449">
    <property type="entry name" value="Tscrpt_reg_AraC-type_HTH"/>
</dbReference>
<keyword evidence="6" id="KW-1185">Reference proteome</keyword>
<dbReference type="GO" id="GO:0003700">
    <property type="term" value="F:DNA-binding transcription factor activity"/>
    <property type="evidence" value="ECO:0007669"/>
    <property type="project" value="InterPro"/>
</dbReference>
<dbReference type="SMART" id="SM00342">
    <property type="entry name" value="HTH_ARAC"/>
    <property type="match status" value="1"/>
</dbReference>
<dbReference type="PROSITE" id="PS01124">
    <property type="entry name" value="HTH_ARAC_FAMILY_2"/>
    <property type="match status" value="1"/>
</dbReference>
<sequence length="333" mass="38702">MNVNSRTISISFVRAMLEKFEATGHSRESLLQSVGIAPSALHQNKARIAPAQFSQLARLAMKWSEDEAVGHYPQHVPLGSYRVLAEYVSGGGDLREALKRQIRFDRLINSGFSVKLVCEGRIARYQIHSPEPLRPWVVEQHLMLTHRLMSWLVGTPLPLQAVHCQHPAPTYRDEYHYLFFSPTRFEQPLTELVFEERLLDLPIIKSREELDALIRQLPYNLLFMPTHQKSYTERIRRYIRNSLPKSPSYEQIAHSLGLTPQTLRRRLRDEGCDFRQIRNELLRDTAINLLEQTDNSVQEIAYSLGFSEPSAFIRSFKNWTGIPPNNYRRQHET</sequence>
<dbReference type="GO" id="GO:0005829">
    <property type="term" value="C:cytosol"/>
    <property type="evidence" value="ECO:0007669"/>
    <property type="project" value="TreeGrafter"/>
</dbReference>
<dbReference type="AlphaFoldDB" id="A0A7W4W2D4"/>
<dbReference type="GO" id="GO:0000976">
    <property type="term" value="F:transcription cis-regulatory region binding"/>
    <property type="evidence" value="ECO:0007669"/>
    <property type="project" value="TreeGrafter"/>
</dbReference>
<feature type="domain" description="HTH araC/xylS-type" evidence="4">
    <location>
        <begin position="233"/>
        <end position="330"/>
    </location>
</feature>
<evidence type="ECO:0000259" key="4">
    <source>
        <dbReference type="PROSITE" id="PS01124"/>
    </source>
</evidence>
<keyword evidence="3" id="KW-0804">Transcription</keyword>
<protein>
    <submittedName>
        <fullName evidence="5">AraC-like DNA-binding protein</fullName>
    </submittedName>
</protein>
<evidence type="ECO:0000313" key="5">
    <source>
        <dbReference type="EMBL" id="MBB3046050.1"/>
    </source>
</evidence>
<accession>A0A7W4W2D4</accession>
<dbReference type="InterPro" id="IPR009057">
    <property type="entry name" value="Homeodomain-like_sf"/>
</dbReference>
<evidence type="ECO:0000313" key="6">
    <source>
        <dbReference type="Proteomes" id="UP000537130"/>
    </source>
</evidence>
<evidence type="ECO:0000256" key="3">
    <source>
        <dbReference type="ARBA" id="ARBA00023163"/>
    </source>
</evidence>
<dbReference type="EMBL" id="JACHWY010000001">
    <property type="protein sequence ID" value="MBB3046050.1"/>
    <property type="molecule type" value="Genomic_DNA"/>
</dbReference>
<dbReference type="Proteomes" id="UP000537130">
    <property type="component" value="Unassembled WGS sequence"/>
</dbReference>
<dbReference type="PANTHER" id="PTHR47894:SF1">
    <property type="entry name" value="HTH-TYPE TRANSCRIPTIONAL REGULATOR VQSM"/>
    <property type="match status" value="1"/>
</dbReference>
<proteinExistence type="predicted"/>
<gene>
    <name evidence="5" type="ORF">FHR99_000286</name>
</gene>
<dbReference type="SUPFAM" id="SSF46689">
    <property type="entry name" value="Homeodomain-like"/>
    <property type="match status" value="1"/>
</dbReference>
<evidence type="ECO:0000256" key="1">
    <source>
        <dbReference type="ARBA" id="ARBA00023015"/>
    </source>
</evidence>
<reference evidence="5 6" key="1">
    <citation type="submission" date="2020-08" db="EMBL/GenBank/DDBJ databases">
        <title>Genomic Encyclopedia of Type Strains, Phase III (KMG-III): the genomes of soil and plant-associated and newly described type strains.</title>
        <authorList>
            <person name="Whitman W."/>
        </authorList>
    </citation>
    <scope>NUCLEOTIDE SEQUENCE [LARGE SCALE GENOMIC DNA]</scope>
    <source>
        <strain evidence="5 6">CECT 8654</strain>
    </source>
</reference>
<keyword evidence="2 5" id="KW-0238">DNA-binding</keyword>
<evidence type="ECO:0000256" key="2">
    <source>
        <dbReference type="ARBA" id="ARBA00023125"/>
    </source>
</evidence>
<organism evidence="5 6">
    <name type="scientific">Litorivivens lipolytica</name>
    <dbReference type="NCBI Taxonomy" id="1524264"/>
    <lineage>
        <taxon>Bacteria</taxon>
        <taxon>Pseudomonadati</taxon>
        <taxon>Pseudomonadota</taxon>
        <taxon>Gammaproteobacteria</taxon>
        <taxon>Litorivivens</taxon>
    </lineage>
</organism>
<dbReference type="PANTHER" id="PTHR47894">
    <property type="entry name" value="HTH-TYPE TRANSCRIPTIONAL REGULATOR GADX"/>
    <property type="match status" value="1"/>
</dbReference>
<dbReference type="Pfam" id="PF12833">
    <property type="entry name" value="HTH_18"/>
    <property type="match status" value="1"/>
</dbReference>
<name>A0A7W4W2D4_9GAMM</name>
<keyword evidence="1" id="KW-0805">Transcription regulation</keyword>
<dbReference type="Gene3D" id="1.10.10.60">
    <property type="entry name" value="Homeodomain-like"/>
    <property type="match status" value="1"/>
</dbReference>
<dbReference type="Pfam" id="PF12625">
    <property type="entry name" value="Arabinose_bd"/>
    <property type="match status" value="1"/>
</dbReference>